<protein>
    <submittedName>
        <fullName evidence="2">Uncharacterized protein</fullName>
    </submittedName>
</protein>
<keyword evidence="3" id="KW-1185">Reference proteome</keyword>
<name>V4A6P8_LOTGI</name>
<organism evidence="2 3">
    <name type="scientific">Lottia gigantea</name>
    <name type="common">Giant owl limpet</name>
    <dbReference type="NCBI Taxonomy" id="225164"/>
    <lineage>
        <taxon>Eukaryota</taxon>
        <taxon>Metazoa</taxon>
        <taxon>Spiralia</taxon>
        <taxon>Lophotrochozoa</taxon>
        <taxon>Mollusca</taxon>
        <taxon>Gastropoda</taxon>
        <taxon>Patellogastropoda</taxon>
        <taxon>Lottioidea</taxon>
        <taxon>Lottiidae</taxon>
        <taxon>Lottia</taxon>
    </lineage>
</organism>
<proteinExistence type="predicted"/>
<dbReference type="GeneID" id="20242478"/>
<dbReference type="STRING" id="225164.V4A6P8"/>
<dbReference type="AlphaFoldDB" id="V4A6P8"/>
<dbReference type="Proteomes" id="UP000030746">
    <property type="component" value="Unassembled WGS sequence"/>
</dbReference>
<gene>
    <name evidence="2" type="ORF">LOTGIDRAFT_173673</name>
</gene>
<reference evidence="2 3" key="1">
    <citation type="journal article" date="2013" name="Nature">
        <title>Insights into bilaterian evolution from three spiralian genomes.</title>
        <authorList>
            <person name="Simakov O."/>
            <person name="Marletaz F."/>
            <person name="Cho S.J."/>
            <person name="Edsinger-Gonzales E."/>
            <person name="Havlak P."/>
            <person name="Hellsten U."/>
            <person name="Kuo D.H."/>
            <person name="Larsson T."/>
            <person name="Lv J."/>
            <person name="Arendt D."/>
            <person name="Savage R."/>
            <person name="Osoegawa K."/>
            <person name="de Jong P."/>
            <person name="Grimwood J."/>
            <person name="Chapman J.A."/>
            <person name="Shapiro H."/>
            <person name="Aerts A."/>
            <person name="Otillar R.P."/>
            <person name="Terry A.Y."/>
            <person name="Boore J.L."/>
            <person name="Grigoriev I.V."/>
            <person name="Lindberg D.R."/>
            <person name="Seaver E.C."/>
            <person name="Weisblat D.A."/>
            <person name="Putnam N.H."/>
            <person name="Rokhsar D.S."/>
        </authorList>
    </citation>
    <scope>NUCLEOTIDE SEQUENCE [LARGE SCALE GENOMIC DNA]</scope>
</reference>
<dbReference type="KEGG" id="lgi:LOTGIDRAFT_173673"/>
<evidence type="ECO:0000256" key="1">
    <source>
        <dbReference type="SAM" id="MobiDB-lite"/>
    </source>
</evidence>
<sequence>MKSYVDKRRNARETNLKVGDYVRTKRPVQRQKLQSTLSNPKSITQRLGKSSFRLSDGSCWNARRCIRAYQNHDHEENDQYPFYHNFDNVLPNDNVPPDIPNQNNRRNRNRVVPVRNHPQRIRHRPAYLNDYV</sequence>
<evidence type="ECO:0000313" key="2">
    <source>
        <dbReference type="EMBL" id="ESO99608.1"/>
    </source>
</evidence>
<dbReference type="CTD" id="20242478"/>
<dbReference type="EMBL" id="KB201004">
    <property type="protein sequence ID" value="ESO99608.1"/>
    <property type="molecule type" value="Genomic_DNA"/>
</dbReference>
<accession>V4A6P8</accession>
<feature type="compositionally biased region" description="Polar residues" evidence="1">
    <location>
        <begin position="31"/>
        <end position="45"/>
    </location>
</feature>
<dbReference type="HOGENOM" id="CLU_1919414_0_0_1"/>
<dbReference type="RefSeq" id="XP_009049701.1">
    <property type="nucleotide sequence ID" value="XM_009051453.1"/>
</dbReference>
<feature type="region of interest" description="Disordered" evidence="1">
    <location>
        <begin position="23"/>
        <end position="45"/>
    </location>
</feature>
<evidence type="ECO:0000313" key="3">
    <source>
        <dbReference type="Proteomes" id="UP000030746"/>
    </source>
</evidence>
<dbReference type="OrthoDB" id="775972at2759"/>